<dbReference type="SMART" id="SM01381">
    <property type="entry name" value="7TM_GPCR_Srsx"/>
    <property type="match status" value="1"/>
</dbReference>
<feature type="transmembrane region" description="Helical" evidence="9">
    <location>
        <begin position="138"/>
        <end position="160"/>
    </location>
</feature>
<dbReference type="GO" id="GO:0005886">
    <property type="term" value="C:plasma membrane"/>
    <property type="evidence" value="ECO:0007669"/>
    <property type="project" value="TreeGrafter"/>
</dbReference>
<dbReference type="AlphaFoldDB" id="A0A814E1S6"/>
<evidence type="ECO:0000256" key="8">
    <source>
        <dbReference type="RuleBase" id="RU000688"/>
    </source>
</evidence>
<comment type="caution">
    <text evidence="11">The sequence shown here is derived from an EMBL/GenBank/DDBJ whole genome shotgun (WGS) entry which is preliminary data.</text>
</comment>
<gene>
    <name evidence="11" type="ORF">XAT740_LOCUS11137</name>
</gene>
<evidence type="ECO:0000256" key="4">
    <source>
        <dbReference type="ARBA" id="ARBA00023040"/>
    </source>
</evidence>
<keyword evidence="5 9" id="KW-0472">Membrane</keyword>
<dbReference type="InterPro" id="IPR000276">
    <property type="entry name" value="GPCR_Rhodpsn"/>
</dbReference>
<feature type="domain" description="G-protein coupled receptors family 1 profile" evidence="10">
    <location>
        <begin position="35"/>
        <end position="374"/>
    </location>
</feature>
<evidence type="ECO:0000256" key="3">
    <source>
        <dbReference type="ARBA" id="ARBA00022989"/>
    </source>
</evidence>
<dbReference type="PANTHER" id="PTHR45695:SF9">
    <property type="entry name" value="LEUCOKININ RECEPTOR"/>
    <property type="match status" value="1"/>
</dbReference>
<sequence length="396" mass="46539">MNKSDLNVSLSLNLTVNYYILTCLFFLIDIVGIIGNLFVIFSVQFDSRMKRSLTNRLIVHVACCDLIILLLNLPDLIQFVLSRNGNWLLSEFSCKLIRSLLVFAQYASVLTMCAITIERFFGIVHPLRSKFLGERKHLRYVTFFVWIFSFICVSPNFIYLRVISHSSTHRSCSLLYSQNVPDNQRYYIIHKSLESMIFYFIPLFLQLYCYCRIATKLFYVDQTLQSSLPLNQISNYHRTLEDFDNEIDQEENLTSRITRTDSYVHSSINVKSKHLSPKLFSSLNNSQFSIEKKSNEDKFYQIYSNTLKSRRNIIKMLIVVIVIYFISFSPQVLVFLLFQTNTIRPVPQFIQTSYFIALTMLLITISSASNPIVYAVFCSKFRQRFHNLLRHFCFWK</sequence>
<feature type="transmembrane region" description="Helical" evidence="9">
    <location>
        <begin position="354"/>
        <end position="377"/>
    </location>
</feature>
<evidence type="ECO:0000256" key="9">
    <source>
        <dbReference type="SAM" id="Phobius"/>
    </source>
</evidence>
<reference evidence="11" key="1">
    <citation type="submission" date="2021-02" db="EMBL/GenBank/DDBJ databases">
        <authorList>
            <person name="Nowell W R."/>
        </authorList>
    </citation>
    <scope>NUCLEOTIDE SEQUENCE</scope>
</reference>
<keyword evidence="12" id="KW-1185">Reference proteome</keyword>
<proteinExistence type="inferred from homology"/>
<dbReference type="PRINTS" id="PR01157">
    <property type="entry name" value="P2YPURNOCPTR"/>
</dbReference>
<evidence type="ECO:0000256" key="1">
    <source>
        <dbReference type="ARBA" id="ARBA00004141"/>
    </source>
</evidence>
<evidence type="ECO:0000313" key="12">
    <source>
        <dbReference type="Proteomes" id="UP000663828"/>
    </source>
</evidence>
<dbReference type="SUPFAM" id="SSF81321">
    <property type="entry name" value="Family A G protein-coupled receptor-like"/>
    <property type="match status" value="1"/>
</dbReference>
<feature type="transmembrane region" description="Helical" evidence="9">
    <location>
        <begin position="316"/>
        <end position="338"/>
    </location>
</feature>
<protein>
    <recommendedName>
        <fullName evidence="10">G-protein coupled receptors family 1 profile domain-containing protein</fullName>
    </recommendedName>
</protein>
<evidence type="ECO:0000256" key="6">
    <source>
        <dbReference type="ARBA" id="ARBA00023170"/>
    </source>
</evidence>
<keyword evidence="2 8" id="KW-0812">Transmembrane</keyword>
<comment type="similarity">
    <text evidence="8">Belongs to the G-protein coupled receptor 1 family.</text>
</comment>
<evidence type="ECO:0000256" key="2">
    <source>
        <dbReference type="ARBA" id="ARBA00022692"/>
    </source>
</evidence>
<keyword evidence="7 8" id="KW-0807">Transducer</keyword>
<evidence type="ECO:0000256" key="5">
    <source>
        <dbReference type="ARBA" id="ARBA00023136"/>
    </source>
</evidence>
<evidence type="ECO:0000259" key="10">
    <source>
        <dbReference type="PROSITE" id="PS50262"/>
    </source>
</evidence>
<dbReference type="PROSITE" id="PS50262">
    <property type="entry name" value="G_PROTEIN_RECEP_F1_2"/>
    <property type="match status" value="1"/>
</dbReference>
<evidence type="ECO:0000313" key="11">
    <source>
        <dbReference type="EMBL" id="CAF0960189.1"/>
    </source>
</evidence>
<dbReference type="Pfam" id="PF00001">
    <property type="entry name" value="7tm_1"/>
    <property type="match status" value="1"/>
</dbReference>
<evidence type="ECO:0000256" key="7">
    <source>
        <dbReference type="ARBA" id="ARBA00023224"/>
    </source>
</evidence>
<accession>A0A814E1S6</accession>
<organism evidence="11 12">
    <name type="scientific">Adineta ricciae</name>
    <name type="common">Rotifer</name>
    <dbReference type="NCBI Taxonomy" id="249248"/>
    <lineage>
        <taxon>Eukaryota</taxon>
        <taxon>Metazoa</taxon>
        <taxon>Spiralia</taxon>
        <taxon>Gnathifera</taxon>
        <taxon>Rotifera</taxon>
        <taxon>Eurotatoria</taxon>
        <taxon>Bdelloidea</taxon>
        <taxon>Adinetida</taxon>
        <taxon>Adinetidae</taxon>
        <taxon>Adineta</taxon>
    </lineage>
</organism>
<feature type="transmembrane region" description="Helical" evidence="9">
    <location>
        <begin position="196"/>
        <end position="215"/>
    </location>
</feature>
<dbReference type="Proteomes" id="UP000663828">
    <property type="component" value="Unassembled WGS sequence"/>
</dbReference>
<dbReference type="InterPro" id="IPR017452">
    <property type="entry name" value="GPCR_Rhodpsn_7TM"/>
</dbReference>
<keyword evidence="3 9" id="KW-1133">Transmembrane helix</keyword>
<dbReference type="Gene3D" id="1.20.1070.10">
    <property type="entry name" value="Rhodopsin 7-helix transmembrane proteins"/>
    <property type="match status" value="1"/>
</dbReference>
<name>A0A814E1S6_ADIRI</name>
<keyword evidence="4 8" id="KW-0297">G-protein coupled receptor</keyword>
<dbReference type="PRINTS" id="PR00237">
    <property type="entry name" value="GPCRRHODOPSN"/>
</dbReference>
<dbReference type="CDD" id="cd00637">
    <property type="entry name" value="7tm_classA_rhodopsin-like"/>
    <property type="match status" value="1"/>
</dbReference>
<dbReference type="PROSITE" id="PS00237">
    <property type="entry name" value="G_PROTEIN_RECEP_F1_1"/>
    <property type="match status" value="1"/>
</dbReference>
<dbReference type="GO" id="GO:0004930">
    <property type="term" value="F:G protein-coupled receptor activity"/>
    <property type="evidence" value="ECO:0007669"/>
    <property type="project" value="UniProtKB-KW"/>
</dbReference>
<dbReference type="PANTHER" id="PTHR45695">
    <property type="entry name" value="LEUCOKININ RECEPTOR-RELATED"/>
    <property type="match status" value="1"/>
</dbReference>
<keyword evidence="6 8" id="KW-0675">Receptor</keyword>
<feature type="transmembrane region" description="Helical" evidence="9">
    <location>
        <begin position="18"/>
        <end position="45"/>
    </location>
</feature>
<feature type="transmembrane region" description="Helical" evidence="9">
    <location>
        <begin position="57"/>
        <end position="77"/>
    </location>
</feature>
<dbReference type="EMBL" id="CAJNOR010000606">
    <property type="protein sequence ID" value="CAF0960189.1"/>
    <property type="molecule type" value="Genomic_DNA"/>
</dbReference>
<comment type="subcellular location">
    <subcellularLocation>
        <location evidence="1">Membrane</location>
        <topology evidence="1">Multi-pass membrane protein</topology>
    </subcellularLocation>
</comment>
<feature type="transmembrane region" description="Helical" evidence="9">
    <location>
        <begin position="97"/>
        <end position="117"/>
    </location>
</feature>